<keyword evidence="1" id="KW-0040">ANK repeat</keyword>
<feature type="transmembrane region" description="Helical" evidence="2">
    <location>
        <begin position="95"/>
        <end position="118"/>
    </location>
</feature>
<evidence type="ECO:0000256" key="2">
    <source>
        <dbReference type="SAM" id="Phobius"/>
    </source>
</evidence>
<sequence length="327" mass="36455">MEFHDYPFYVKTPSKINSSTEATDNINEINNKVDDESNISSSKKTKRLLSLLRDRPPLKTTIKFVTAVTTIYALFGDDIRVSSTSQSADNIFDIFTTISLIIFTIEVILLVLAMLFVLPQFEITGHFEEMETSPQRIGNGETPLFAALRKTKARDEMVELLLKAGANVNVYSNQQVNPFRVALEKNCDKKVLDLLLKYGAVPDGPNLETGDTILQQVCQKGHDEKAVLVLRKLVDDYHCDVNVANTKTGATALHYAAISRKAKAVLEFLFGGSAAVNPMVAGSRVEAILGFCDIRQFNIATEVLQDDIMIFVNQKTGLKLNQKQWIF</sequence>
<dbReference type="EMBL" id="GG676180">
    <property type="protein sequence ID" value="EER12048.1"/>
    <property type="molecule type" value="Genomic_DNA"/>
</dbReference>
<dbReference type="InterPro" id="IPR002110">
    <property type="entry name" value="Ankyrin_rpt"/>
</dbReference>
<dbReference type="OrthoDB" id="60033at2759"/>
<keyword evidence="4" id="KW-1185">Reference proteome</keyword>
<keyword evidence="2" id="KW-0812">Transmembrane</keyword>
<dbReference type="Gene3D" id="1.25.40.20">
    <property type="entry name" value="Ankyrin repeat-containing domain"/>
    <property type="match status" value="1"/>
</dbReference>
<reference evidence="3 4" key="1">
    <citation type="submission" date="2008-07" db="EMBL/GenBank/DDBJ databases">
        <authorList>
            <person name="El-Sayed N."/>
            <person name="Caler E."/>
            <person name="Inman J."/>
            <person name="Amedeo P."/>
            <person name="Hass B."/>
            <person name="Wortman J."/>
        </authorList>
    </citation>
    <scope>NUCLEOTIDE SEQUENCE [LARGE SCALE GENOMIC DNA]</scope>
    <source>
        <strain evidence="4">ATCC 50983 / TXsc</strain>
    </source>
</reference>
<dbReference type="Proteomes" id="UP000007800">
    <property type="component" value="Unassembled WGS sequence"/>
</dbReference>
<dbReference type="Pfam" id="PF12796">
    <property type="entry name" value="Ank_2"/>
    <property type="match status" value="1"/>
</dbReference>
<evidence type="ECO:0000313" key="3">
    <source>
        <dbReference type="EMBL" id="EER12048.1"/>
    </source>
</evidence>
<name>C5KU06_PERM5</name>
<dbReference type="PROSITE" id="PS50088">
    <property type="entry name" value="ANK_REPEAT"/>
    <property type="match status" value="1"/>
</dbReference>
<feature type="repeat" description="ANK" evidence="1">
    <location>
        <begin position="139"/>
        <end position="173"/>
    </location>
</feature>
<dbReference type="RefSeq" id="XP_002780253.1">
    <property type="nucleotide sequence ID" value="XM_002780207.1"/>
</dbReference>
<keyword evidence="2" id="KW-1133">Transmembrane helix</keyword>
<dbReference type="PROSITE" id="PS50297">
    <property type="entry name" value="ANK_REP_REGION"/>
    <property type="match status" value="1"/>
</dbReference>
<dbReference type="PANTHER" id="PTHR43336:SF3">
    <property type="entry name" value="GUANYLATE CYCLASE DOMAIN-CONTAINING PROTEIN"/>
    <property type="match status" value="1"/>
</dbReference>
<dbReference type="SMART" id="SM00248">
    <property type="entry name" value="ANK"/>
    <property type="match status" value="4"/>
</dbReference>
<dbReference type="InParanoid" id="C5KU06"/>
<dbReference type="PANTHER" id="PTHR43336">
    <property type="entry name" value="OXYGEN SENSOR HISTIDINE KINASE RESPONSE REGULATOR DEVS/DOSS"/>
    <property type="match status" value="1"/>
</dbReference>
<dbReference type="GeneID" id="9060961"/>
<dbReference type="AlphaFoldDB" id="C5KU06"/>
<accession>C5KU06</accession>
<evidence type="ECO:0000256" key="1">
    <source>
        <dbReference type="PROSITE-ProRule" id="PRU00023"/>
    </source>
</evidence>
<protein>
    <submittedName>
        <fullName evidence="3">Uncharacterized protein</fullName>
    </submittedName>
</protein>
<dbReference type="Pfam" id="PF00023">
    <property type="entry name" value="Ank"/>
    <property type="match status" value="1"/>
</dbReference>
<dbReference type="SUPFAM" id="SSF48403">
    <property type="entry name" value="Ankyrin repeat"/>
    <property type="match status" value="1"/>
</dbReference>
<gene>
    <name evidence="3" type="ORF">Pmar_PMAR019154</name>
</gene>
<organism evidence="4">
    <name type="scientific">Perkinsus marinus (strain ATCC 50983 / TXsc)</name>
    <dbReference type="NCBI Taxonomy" id="423536"/>
    <lineage>
        <taxon>Eukaryota</taxon>
        <taxon>Sar</taxon>
        <taxon>Alveolata</taxon>
        <taxon>Perkinsozoa</taxon>
        <taxon>Perkinsea</taxon>
        <taxon>Perkinsida</taxon>
        <taxon>Perkinsidae</taxon>
        <taxon>Perkinsus</taxon>
    </lineage>
</organism>
<keyword evidence="2" id="KW-0472">Membrane</keyword>
<dbReference type="InterPro" id="IPR036770">
    <property type="entry name" value="Ankyrin_rpt-contain_sf"/>
</dbReference>
<proteinExistence type="predicted"/>
<evidence type="ECO:0000313" key="4">
    <source>
        <dbReference type="Proteomes" id="UP000007800"/>
    </source>
</evidence>